<sequence length="116" mass="12064">MGDPLSTHPNMPELPPKPPGLITNVVSHVLPSNPIPIVGLTPPQSGSIGPQNLQPAAALGGNPSTTTNSSHFYTGEPPSFTSTVLGDPNHASEIELKAQNACYTLFHRLQHTPGAS</sequence>
<comment type="caution">
    <text evidence="2">The sequence shown here is derived from an EMBL/GenBank/DDBJ whole genome shotgun (WGS) entry which is preliminary data.</text>
</comment>
<evidence type="ECO:0000313" key="2">
    <source>
        <dbReference type="EMBL" id="KAL2486644.1"/>
    </source>
</evidence>
<proteinExistence type="predicted"/>
<dbReference type="EMBL" id="JBFOLK010000009">
    <property type="protein sequence ID" value="KAL2486644.1"/>
    <property type="molecule type" value="Genomic_DNA"/>
</dbReference>
<gene>
    <name evidence="2" type="ORF">Adt_31400</name>
</gene>
<protein>
    <submittedName>
        <fullName evidence="2">Uncharacterized protein</fullName>
    </submittedName>
</protein>
<evidence type="ECO:0000313" key="3">
    <source>
        <dbReference type="Proteomes" id="UP001604336"/>
    </source>
</evidence>
<keyword evidence="3" id="KW-1185">Reference proteome</keyword>
<feature type="compositionally biased region" description="Polar residues" evidence="1">
    <location>
        <begin position="62"/>
        <end position="72"/>
    </location>
</feature>
<feature type="region of interest" description="Disordered" evidence="1">
    <location>
        <begin position="41"/>
        <end position="87"/>
    </location>
</feature>
<reference evidence="3" key="1">
    <citation type="submission" date="2024-07" db="EMBL/GenBank/DDBJ databases">
        <title>Two chromosome-level genome assemblies of Korean endemic species Abeliophyllum distichum and Forsythia ovata (Oleaceae).</title>
        <authorList>
            <person name="Jang H."/>
        </authorList>
    </citation>
    <scope>NUCLEOTIDE SEQUENCE [LARGE SCALE GENOMIC DNA]</scope>
</reference>
<dbReference type="Proteomes" id="UP001604336">
    <property type="component" value="Unassembled WGS sequence"/>
</dbReference>
<dbReference type="AlphaFoldDB" id="A0ABD1RF18"/>
<organism evidence="2 3">
    <name type="scientific">Abeliophyllum distichum</name>
    <dbReference type="NCBI Taxonomy" id="126358"/>
    <lineage>
        <taxon>Eukaryota</taxon>
        <taxon>Viridiplantae</taxon>
        <taxon>Streptophyta</taxon>
        <taxon>Embryophyta</taxon>
        <taxon>Tracheophyta</taxon>
        <taxon>Spermatophyta</taxon>
        <taxon>Magnoliopsida</taxon>
        <taxon>eudicotyledons</taxon>
        <taxon>Gunneridae</taxon>
        <taxon>Pentapetalae</taxon>
        <taxon>asterids</taxon>
        <taxon>lamiids</taxon>
        <taxon>Lamiales</taxon>
        <taxon>Oleaceae</taxon>
        <taxon>Forsythieae</taxon>
        <taxon>Abeliophyllum</taxon>
    </lineage>
</organism>
<feature type="compositionally biased region" description="Polar residues" evidence="1">
    <location>
        <begin position="42"/>
        <end position="54"/>
    </location>
</feature>
<evidence type="ECO:0000256" key="1">
    <source>
        <dbReference type="SAM" id="MobiDB-lite"/>
    </source>
</evidence>
<name>A0ABD1RF18_9LAMI</name>
<accession>A0ABD1RF18</accession>